<organism evidence="5 6">
    <name type="scientific">Geofilum rubicundum JCM 15548</name>
    <dbReference type="NCBI Taxonomy" id="1236989"/>
    <lineage>
        <taxon>Bacteria</taxon>
        <taxon>Pseudomonadati</taxon>
        <taxon>Bacteroidota</taxon>
        <taxon>Bacteroidia</taxon>
        <taxon>Marinilabiliales</taxon>
        <taxon>Marinilabiliaceae</taxon>
        <taxon>Geofilum</taxon>
    </lineage>
</organism>
<feature type="transmembrane region" description="Helical" evidence="3">
    <location>
        <begin position="788"/>
        <end position="807"/>
    </location>
</feature>
<dbReference type="STRING" id="1236989.JCM15548_12233"/>
<dbReference type="RefSeq" id="WP_062124679.1">
    <property type="nucleotide sequence ID" value="NZ_BAZW01000016.1"/>
</dbReference>
<dbReference type="Gene3D" id="3.60.40.10">
    <property type="entry name" value="PPM-type phosphatase domain"/>
    <property type="match status" value="1"/>
</dbReference>
<protein>
    <recommendedName>
        <fullName evidence="4">PPM-type phosphatase domain-containing protein</fullName>
    </recommendedName>
</protein>
<dbReference type="InterPro" id="IPR036457">
    <property type="entry name" value="PPM-type-like_dom_sf"/>
</dbReference>
<dbReference type="Gene3D" id="2.60.40.10">
    <property type="entry name" value="Immunoglobulins"/>
    <property type="match status" value="1"/>
</dbReference>
<name>A0A0E9LXZ1_9BACT</name>
<dbReference type="SMART" id="SM00331">
    <property type="entry name" value="PP2C_SIG"/>
    <property type="match status" value="1"/>
</dbReference>
<keyword evidence="3" id="KW-0472">Membrane</keyword>
<comment type="caution">
    <text evidence="5">The sequence shown here is derived from an EMBL/GenBank/DDBJ whole genome shotgun (WGS) entry which is preliminary data.</text>
</comment>
<keyword evidence="1" id="KW-0597">Phosphoprotein</keyword>
<evidence type="ECO:0000256" key="2">
    <source>
        <dbReference type="SAM" id="Coils"/>
    </source>
</evidence>
<dbReference type="GO" id="GO:0000155">
    <property type="term" value="F:phosphorelay sensor kinase activity"/>
    <property type="evidence" value="ECO:0007669"/>
    <property type="project" value="TreeGrafter"/>
</dbReference>
<dbReference type="InterPro" id="IPR001932">
    <property type="entry name" value="PPM-type_phosphatase-like_dom"/>
</dbReference>
<dbReference type="InterPro" id="IPR011110">
    <property type="entry name" value="Reg_prop"/>
</dbReference>
<sequence>MYKQHIIAILIFFFVFGSKGDLLGEVSSVQHFTISQGLSNHSINVVFQDSRGFLWIGTEDGLNRYDGYSFEVFKCGENGPQNVSGNRITALAEDRNGNIWIGTRENGISVLQYDTGKFIHYRHESGNLRSLPENAVYGFYLTASGEMWVKLGNHLSRYMEDSDSFQSFGHFSNVFKPSDYKGNPIVQETDSTFLVGTKDGLNRFYMANGVYERLHIYEEQGVVFQEDVNQIQEVIKNHFLVATQGGLFLFEPGKSIMKVRANLNFGATIAANAISEDRDGNIWIGTNRGFEKFDLSTVTHSVYSWTDSGLESIIPHEITVMFEDASGLFWVGTRFNGLFKVNLDPSKFSFIGESKQEEWPMRSYNISSVFADRNHNIWLGTLTSGLYRINRFNNTIRHFILNQENYRNGDDAVEALFEDPNGNLWIGSNSGIYFLDINRQTIREFHYTYDTKYTTLLRKNRITCITGDSADGIWFGTRFGLYRFSGGKLFSFFKGADDKGLVSDEITALCTDRKDNLWIGTTSGISYYNRAEGQISAIEEIGLTGQVDKQVLSMAIDAVGKLWVGTRSGLYVITRESQDSLVSERVKGLEGEMITAILPDEKRRIWVSSSKGISMYSPEGTIRSFDELDGLPGQLFNPGSAFRADDGTLYFGSVSGLCWIHPDSISYNLYQPRIAITGISLCHRGDCEDVMQSALNELTFKYKPGIMLEINYAALEFTQPSKNSYKVMLEGYDDDWRAVTNDNSIGFSNLMPGKYKLRIMASNNDFTWNNKPLELPIVITPPLWMTKYAYAFYLLLIIFTMQLLINYRIRHYKKANRSLTEKNVDKQKLQEQREILTRINQNLTDSINYATRIQSAMIPTETVFRKVLPHSFVYFRPRDLVSGDFYWMHERDNKIFVAAVDCTGHGVPGAFMSIIGMDLLKNIVAGQMEDDPARILEKLSQELDQTLRKNDQTFLDAESIKDGMDMAICVIDKENHTLGFSGAVNGIYLVKDNELHSFKGDRFSIGRITGGKIPEYTKNMIPIGEDDMLYLFTDGYVDQFGGPDHKKFKYRRFRHLLLNIHKLHPDDQKAILHQKMEEWRGEEEQVDDILVLGFKVLNY</sequence>
<evidence type="ECO:0000313" key="6">
    <source>
        <dbReference type="Proteomes" id="UP000032900"/>
    </source>
</evidence>
<dbReference type="InterPro" id="IPR013783">
    <property type="entry name" value="Ig-like_fold"/>
</dbReference>
<dbReference type="SUPFAM" id="SSF63829">
    <property type="entry name" value="Calcium-dependent phosphotriesterase"/>
    <property type="match status" value="3"/>
</dbReference>
<keyword evidence="3" id="KW-0812">Transmembrane</keyword>
<reference evidence="5 6" key="1">
    <citation type="journal article" date="2015" name="Microbes Environ.">
        <title>Distribution and evolution of nitrogen fixation genes in the phylum bacteroidetes.</title>
        <authorList>
            <person name="Inoue J."/>
            <person name="Oshima K."/>
            <person name="Suda W."/>
            <person name="Sakamoto M."/>
            <person name="Iino T."/>
            <person name="Noda S."/>
            <person name="Hongoh Y."/>
            <person name="Hattori M."/>
            <person name="Ohkuma M."/>
        </authorList>
    </citation>
    <scope>NUCLEOTIDE SEQUENCE [LARGE SCALE GENOMIC DNA]</scope>
    <source>
        <strain evidence="5">JCM 15548</strain>
    </source>
</reference>
<dbReference type="AlphaFoldDB" id="A0A0E9LXZ1"/>
<evidence type="ECO:0000256" key="1">
    <source>
        <dbReference type="ARBA" id="ARBA00022553"/>
    </source>
</evidence>
<dbReference type="OrthoDB" id="9809670at2"/>
<dbReference type="InterPro" id="IPR015943">
    <property type="entry name" value="WD40/YVTN_repeat-like_dom_sf"/>
</dbReference>
<dbReference type="PANTHER" id="PTHR43547">
    <property type="entry name" value="TWO-COMPONENT HISTIDINE KINASE"/>
    <property type="match status" value="1"/>
</dbReference>
<keyword evidence="3" id="KW-1133">Transmembrane helix</keyword>
<dbReference type="PANTHER" id="PTHR43547:SF2">
    <property type="entry name" value="HYBRID SIGNAL TRANSDUCTION HISTIDINE KINASE C"/>
    <property type="match status" value="1"/>
</dbReference>
<evidence type="ECO:0000313" key="5">
    <source>
        <dbReference type="EMBL" id="GAO29991.1"/>
    </source>
</evidence>
<gene>
    <name evidence="5" type="ORF">JCM15548_12233</name>
</gene>
<proteinExistence type="predicted"/>
<evidence type="ECO:0000259" key="4">
    <source>
        <dbReference type="SMART" id="SM00331"/>
    </source>
</evidence>
<dbReference type="Pfam" id="PF07228">
    <property type="entry name" value="SpoIIE"/>
    <property type="match status" value="1"/>
</dbReference>
<dbReference type="Gene3D" id="2.130.10.10">
    <property type="entry name" value="YVTN repeat-like/Quinoprotein amine dehydrogenase"/>
    <property type="match status" value="3"/>
</dbReference>
<dbReference type="EMBL" id="BAZW01000016">
    <property type="protein sequence ID" value="GAO29991.1"/>
    <property type="molecule type" value="Genomic_DNA"/>
</dbReference>
<dbReference type="Pfam" id="PF07494">
    <property type="entry name" value="Reg_prop"/>
    <property type="match status" value="5"/>
</dbReference>
<keyword evidence="6" id="KW-1185">Reference proteome</keyword>
<accession>A0A0E9LXZ1</accession>
<feature type="coiled-coil region" evidence="2">
    <location>
        <begin position="812"/>
        <end position="846"/>
    </location>
</feature>
<keyword evidence="2" id="KW-0175">Coiled coil</keyword>
<dbReference type="Proteomes" id="UP000032900">
    <property type="component" value="Unassembled WGS sequence"/>
</dbReference>
<evidence type="ECO:0000256" key="3">
    <source>
        <dbReference type="SAM" id="Phobius"/>
    </source>
</evidence>
<dbReference type="InterPro" id="IPR011123">
    <property type="entry name" value="Y_Y_Y"/>
</dbReference>
<dbReference type="Pfam" id="PF07495">
    <property type="entry name" value="Y_Y_Y"/>
    <property type="match status" value="1"/>
</dbReference>
<feature type="domain" description="PPM-type phosphatase" evidence="4">
    <location>
        <begin position="868"/>
        <end position="1096"/>
    </location>
</feature>